<feature type="transmembrane region" description="Helical" evidence="1">
    <location>
        <begin position="85"/>
        <end position="103"/>
    </location>
</feature>
<dbReference type="Proteomes" id="UP000636960">
    <property type="component" value="Unassembled WGS sequence"/>
</dbReference>
<dbReference type="AlphaFoldDB" id="A0A919JYH5"/>
<protein>
    <submittedName>
        <fullName evidence="2">Uncharacterized protein</fullName>
    </submittedName>
</protein>
<name>A0A919JYH5_9ACTN</name>
<proteinExistence type="predicted"/>
<dbReference type="EMBL" id="BOMV01000034">
    <property type="protein sequence ID" value="GIE95554.1"/>
    <property type="molecule type" value="Genomic_DNA"/>
</dbReference>
<feature type="transmembrane region" description="Helical" evidence="1">
    <location>
        <begin position="147"/>
        <end position="168"/>
    </location>
</feature>
<keyword evidence="1" id="KW-0472">Membrane</keyword>
<accession>A0A919JYH5</accession>
<organism evidence="2 3">
    <name type="scientific">Paractinoplanes rishiriensis</name>
    <dbReference type="NCBI Taxonomy" id="1050105"/>
    <lineage>
        <taxon>Bacteria</taxon>
        <taxon>Bacillati</taxon>
        <taxon>Actinomycetota</taxon>
        <taxon>Actinomycetes</taxon>
        <taxon>Micromonosporales</taxon>
        <taxon>Micromonosporaceae</taxon>
        <taxon>Paractinoplanes</taxon>
    </lineage>
</organism>
<evidence type="ECO:0000256" key="1">
    <source>
        <dbReference type="SAM" id="Phobius"/>
    </source>
</evidence>
<keyword evidence="1" id="KW-0812">Transmembrane</keyword>
<evidence type="ECO:0000313" key="2">
    <source>
        <dbReference type="EMBL" id="GIE95554.1"/>
    </source>
</evidence>
<evidence type="ECO:0000313" key="3">
    <source>
        <dbReference type="Proteomes" id="UP000636960"/>
    </source>
</evidence>
<comment type="caution">
    <text evidence="2">The sequence shown here is derived from an EMBL/GenBank/DDBJ whole genome shotgun (WGS) entry which is preliminary data.</text>
</comment>
<dbReference type="RefSeq" id="WP_203781854.1">
    <property type="nucleotide sequence ID" value="NZ_BOMV01000034.1"/>
</dbReference>
<feature type="transmembrane region" description="Helical" evidence="1">
    <location>
        <begin position="115"/>
        <end position="135"/>
    </location>
</feature>
<keyword evidence="1" id="KW-1133">Transmembrane helix</keyword>
<keyword evidence="3" id="KW-1185">Reference proteome</keyword>
<feature type="transmembrane region" description="Helical" evidence="1">
    <location>
        <begin position="36"/>
        <end position="54"/>
    </location>
</feature>
<gene>
    <name evidence="2" type="ORF">Ari01nite_30190</name>
</gene>
<reference evidence="2" key="1">
    <citation type="submission" date="2021-01" db="EMBL/GenBank/DDBJ databases">
        <title>Whole genome shotgun sequence of Actinoplanes rishiriensis NBRC 108556.</title>
        <authorList>
            <person name="Komaki H."/>
            <person name="Tamura T."/>
        </authorList>
    </citation>
    <scope>NUCLEOTIDE SEQUENCE</scope>
    <source>
        <strain evidence="2">NBRC 108556</strain>
    </source>
</reference>
<sequence>MSLARYAIRTASFAALYLVATLLGHLTEVGRTEVALFWPAAVVGAVWLLAQAPYRMLRFDVIALGTVAASVAVTSHGILAALAMAVPQVVPAVLIVFLAQRWLPPAGAGTGAVLVRLTGIAAAAAAAGAVLHGVIDLGGFTAPEAGYLVLRDTVSVLLALLGLHFLRAKPQGKGPTRRGHLTVVR</sequence>